<dbReference type="SUPFAM" id="SSF47473">
    <property type="entry name" value="EF-hand"/>
    <property type="match status" value="1"/>
</dbReference>
<dbReference type="GeneID" id="113497801"/>
<dbReference type="InterPro" id="IPR002048">
    <property type="entry name" value="EF_hand_dom"/>
</dbReference>
<dbReference type="OrthoDB" id="9974725at2759"/>
<sequence>MPQFSAPCSTQTRRKKKLLHVFNAFFDSDKSGTVNKKDFEETVQNLTKLRGYKPGDAKYKEVEDIVMKIWEGLQSKADANNDGEVSKEEWIEMWDQYAKNPANAADWQNLYCKFIFQLEDASNDGVIDEEEFSSVYSSFGLDKQESIEAFHKMAKGKKEVNFEEFQELWKEYFVSEDQDAPGNFIFGCYICSLSKHSHSHSH</sequence>
<gene>
    <name evidence="4" type="primary">LOC113497801</name>
</gene>
<dbReference type="Proteomes" id="UP000322000">
    <property type="component" value="Chromosome 9"/>
</dbReference>
<dbReference type="Gene3D" id="1.10.238.10">
    <property type="entry name" value="EF-hand"/>
    <property type="match status" value="1"/>
</dbReference>
<dbReference type="AlphaFoldDB" id="A0A7E5VZ03"/>
<dbReference type="PROSITE" id="PS50222">
    <property type="entry name" value="EF_HAND_2"/>
    <property type="match status" value="2"/>
</dbReference>
<dbReference type="GO" id="GO:0005509">
    <property type="term" value="F:calcium ion binding"/>
    <property type="evidence" value="ECO:0007669"/>
    <property type="project" value="InterPro"/>
</dbReference>
<evidence type="ECO:0000313" key="3">
    <source>
        <dbReference type="Proteomes" id="UP000322000"/>
    </source>
</evidence>
<proteinExistence type="predicted"/>
<dbReference type="SMART" id="SM00054">
    <property type="entry name" value="EFh"/>
    <property type="match status" value="3"/>
</dbReference>
<evidence type="ECO:0000256" key="1">
    <source>
        <dbReference type="ARBA" id="ARBA00022837"/>
    </source>
</evidence>
<protein>
    <submittedName>
        <fullName evidence="4">Calexcitin-2-like</fullName>
    </submittedName>
</protein>
<dbReference type="InParanoid" id="A0A7E5VZ03"/>
<dbReference type="KEGG" id="tnl:113497801"/>
<dbReference type="RefSeq" id="XP_026733341.1">
    <property type="nucleotide sequence ID" value="XM_026877540.1"/>
</dbReference>
<name>A0A7E5VZ03_TRINI</name>
<dbReference type="InterPro" id="IPR018247">
    <property type="entry name" value="EF_Hand_1_Ca_BS"/>
</dbReference>
<keyword evidence="1" id="KW-0106">Calcium</keyword>
<keyword evidence="3" id="KW-1185">Reference proteome</keyword>
<dbReference type="Pfam" id="PF13202">
    <property type="entry name" value="EF-hand_5"/>
    <property type="match status" value="2"/>
</dbReference>
<accession>A0A7E5VZ03</accession>
<feature type="domain" description="EF-hand" evidence="2">
    <location>
        <begin position="13"/>
        <end position="49"/>
    </location>
</feature>
<dbReference type="PROSITE" id="PS00018">
    <property type="entry name" value="EF_HAND_1"/>
    <property type="match status" value="3"/>
</dbReference>
<reference evidence="4" key="1">
    <citation type="submission" date="2025-08" db="UniProtKB">
        <authorList>
            <consortium name="RefSeq"/>
        </authorList>
    </citation>
    <scope>IDENTIFICATION</scope>
</reference>
<dbReference type="InterPro" id="IPR011992">
    <property type="entry name" value="EF-hand-dom_pair"/>
</dbReference>
<organism evidence="3 4">
    <name type="scientific">Trichoplusia ni</name>
    <name type="common">Cabbage looper</name>
    <dbReference type="NCBI Taxonomy" id="7111"/>
    <lineage>
        <taxon>Eukaryota</taxon>
        <taxon>Metazoa</taxon>
        <taxon>Ecdysozoa</taxon>
        <taxon>Arthropoda</taxon>
        <taxon>Hexapoda</taxon>
        <taxon>Insecta</taxon>
        <taxon>Pterygota</taxon>
        <taxon>Neoptera</taxon>
        <taxon>Endopterygota</taxon>
        <taxon>Lepidoptera</taxon>
        <taxon>Glossata</taxon>
        <taxon>Ditrysia</taxon>
        <taxon>Noctuoidea</taxon>
        <taxon>Noctuidae</taxon>
        <taxon>Plusiinae</taxon>
        <taxon>Trichoplusia</taxon>
    </lineage>
</organism>
<evidence type="ECO:0000259" key="2">
    <source>
        <dbReference type="PROSITE" id="PS50222"/>
    </source>
</evidence>
<evidence type="ECO:0000313" key="4">
    <source>
        <dbReference type="RefSeq" id="XP_026733341.1"/>
    </source>
</evidence>
<feature type="domain" description="EF-hand" evidence="2">
    <location>
        <begin position="107"/>
        <end position="142"/>
    </location>
</feature>